<evidence type="ECO:0000313" key="28">
    <source>
        <dbReference type="Proteomes" id="UP001165342"/>
    </source>
</evidence>
<dbReference type="PROSITE" id="PS00216">
    <property type="entry name" value="SUGAR_TRANSPORT_1"/>
    <property type="match status" value="1"/>
</dbReference>
<dbReference type="RefSeq" id="WP_249831712.1">
    <property type="nucleotide sequence ID" value="NZ_JAMGBE010000003.1"/>
</dbReference>
<dbReference type="PANTHER" id="PTHR23512:SF3">
    <property type="entry name" value="MAJOR FACILITATOR SUPERFAMILY DOMAIN-CONTAINING PROTEIN 1"/>
    <property type="match status" value="1"/>
</dbReference>
<comment type="catalytic activity">
    <reaction evidence="9">
        <text>L-histidyl-glycine(out) = L-histidyl-glycine(in)</text>
        <dbReference type="Rhea" id="RHEA:79395"/>
        <dbReference type="ChEBI" id="CHEBI:229957"/>
    </reaction>
</comment>
<feature type="transmembrane region" description="Helical" evidence="25">
    <location>
        <begin position="12"/>
        <end position="33"/>
    </location>
</feature>
<feature type="domain" description="Major facilitator superfamily (MFS) profile" evidence="26">
    <location>
        <begin position="16"/>
        <end position="416"/>
    </location>
</feature>
<organism evidence="27 28">
    <name type="scientific">Sphingomonas hankyongi</name>
    <dbReference type="NCBI Taxonomy" id="2908209"/>
    <lineage>
        <taxon>Bacteria</taxon>
        <taxon>Pseudomonadati</taxon>
        <taxon>Pseudomonadota</taxon>
        <taxon>Alphaproteobacteria</taxon>
        <taxon>Sphingomonadales</taxon>
        <taxon>Sphingomonadaceae</taxon>
        <taxon>Sphingomonas</taxon>
    </lineage>
</organism>
<keyword evidence="3" id="KW-0813">Transport</keyword>
<feature type="transmembrane region" description="Helical" evidence="25">
    <location>
        <begin position="391"/>
        <end position="409"/>
    </location>
</feature>
<feature type="transmembrane region" description="Helical" evidence="25">
    <location>
        <begin position="293"/>
        <end position="313"/>
    </location>
</feature>
<dbReference type="InterPro" id="IPR052187">
    <property type="entry name" value="MFSD1"/>
</dbReference>
<evidence type="ECO:0000256" key="16">
    <source>
        <dbReference type="ARBA" id="ARBA00044900"/>
    </source>
</evidence>
<comment type="catalytic activity">
    <reaction evidence="16">
        <text>L-lysyl-L-lysine(out) = L-lysyl-L-lysine(in)</text>
        <dbReference type="Rhea" id="RHEA:79403"/>
        <dbReference type="ChEBI" id="CHEBI:229956"/>
    </reaction>
</comment>
<name>A0ABT0S3L0_9SPHN</name>
<evidence type="ECO:0000256" key="15">
    <source>
        <dbReference type="ARBA" id="ARBA00044899"/>
    </source>
</evidence>
<dbReference type="PROSITE" id="PS50850">
    <property type="entry name" value="MFS"/>
    <property type="match status" value="1"/>
</dbReference>
<comment type="catalytic activity">
    <reaction evidence="15">
        <text>L-arginyl-L-alpha-amino acid(out) = L-arginyl-L-alpha-amino acid(in)</text>
        <dbReference type="Rhea" id="RHEA:79371"/>
        <dbReference type="ChEBI" id="CHEBI:84315"/>
    </reaction>
</comment>
<dbReference type="SUPFAM" id="SSF103473">
    <property type="entry name" value="MFS general substrate transporter"/>
    <property type="match status" value="1"/>
</dbReference>
<evidence type="ECO:0000256" key="25">
    <source>
        <dbReference type="SAM" id="Phobius"/>
    </source>
</evidence>
<evidence type="ECO:0000256" key="14">
    <source>
        <dbReference type="ARBA" id="ARBA00044898"/>
    </source>
</evidence>
<evidence type="ECO:0000256" key="21">
    <source>
        <dbReference type="ARBA" id="ARBA00044985"/>
    </source>
</evidence>
<comment type="catalytic activity">
    <reaction evidence="19">
        <text>L-alanyl-L-lysine(out) = L-alanyl-L-lysine(in)</text>
        <dbReference type="Rhea" id="RHEA:79415"/>
        <dbReference type="ChEBI" id="CHEBI:192470"/>
    </reaction>
</comment>
<dbReference type="InterPro" id="IPR011701">
    <property type="entry name" value="MFS"/>
</dbReference>
<comment type="catalytic activity">
    <reaction evidence="12">
        <text>L-lysyl-L-alpha-amino acid(out) = L-lysyl-L-alpha-amino acid(in)</text>
        <dbReference type="Rhea" id="RHEA:79387"/>
        <dbReference type="ChEBI" id="CHEBI:229965"/>
    </reaction>
</comment>
<sequence length="432" mass="44751">MTATSQPSKSATANGVVMAAWLVTSVFYFYQYSMRSAPAVMMPDLTAAFGLTAVGVASLVGLFYWGYAPFSLVAGVAMDQVGPRMVVPLGAATVAVGAILFSTGDQTMASIGRFMQGAGGVFALIGAVYLVSSYMPASRAATMIGATQMFGMAGGSAGQFVVGPVIGSGVSWDSFWLGMGIIGVPIAILLFVLIPGRDRTSAAAEKPGLRAALGGFGAVFRNPQSIICGLIAGLIFIPTTIFDMVWGVRFLQEAHGAPYEVAVLRSAAVPFGWIIGCPLLGWVSDRIGRRKPVIIGAAAILLATLTFGLFGPVNVFPPYFLALVAGIASGAAMIPYTVIKEANRPEHSGTATGVINFINFSLTAIFGPLFAARLTRISGGEVRDLADYQATFMPMLIGVAIAIGLTLVLRETGPKARKHVGGPPLGAGLPAE</sequence>
<comment type="catalytic activity">
    <reaction evidence="14">
        <text>L-aspartyl-L-lysine(out) = L-aspartyl-L-lysine(in)</text>
        <dbReference type="Rhea" id="RHEA:79411"/>
        <dbReference type="ChEBI" id="CHEBI:229953"/>
    </reaction>
</comment>
<feature type="transmembrane region" description="Helical" evidence="25">
    <location>
        <begin position="114"/>
        <end position="135"/>
    </location>
</feature>
<evidence type="ECO:0000256" key="12">
    <source>
        <dbReference type="ARBA" id="ARBA00044891"/>
    </source>
</evidence>
<dbReference type="Gene3D" id="1.20.1250.20">
    <property type="entry name" value="MFS general substrate transporter like domains"/>
    <property type="match status" value="2"/>
</dbReference>
<keyword evidence="7" id="KW-0458">Lysosome</keyword>
<evidence type="ECO:0000256" key="3">
    <source>
        <dbReference type="ARBA" id="ARBA00022448"/>
    </source>
</evidence>
<comment type="caution">
    <text evidence="27">The sequence shown here is derived from an EMBL/GenBank/DDBJ whole genome shotgun (WGS) entry which is preliminary data.</text>
</comment>
<comment type="catalytic activity">
    <reaction evidence="20">
        <text>L-lysyl-glycine(out) = L-lysyl-glycine(in)</text>
        <dbReference type="Rhea" id="RHEA:79407"/>
        <dbReference type="ChEBI" id="CHEBI:191202"/>
    </reaction>
</comment>
<proteinExistence type="inferred from homology"/>
<comment type="catalytic activity">
    <reaction evidence="18">
        <text>L-histidyl-L-alpha-amino acid(out) = L-histidyl-L-alpha-amino acid(in)</text>
        <dbReference type="Rhea" id="RHEA:79379"/>
        <dbReference type="ChEBI" id="CHEBI:229964"/>
    </reaction>
</comment>
<comment type="subunit">
    <text evidence="24">Homodimer. Interacts with lysosomal protein GLMP (via lumenal domain); the interaction starts while both proteins are still in the endoplasmic reticulum and is required for stabilization of MFSD1 in lysosomes but has no direct effect on its targeting to lysosomes or transporter activity.</text>
</comment>
<feature type="transmembrane region" description="Helical" evidence="25">
    <location>
        <begin position="262"/>
        <end position="281"/>
    </location>
</feature>
<keyword evidence="4 25" id="KW-0812">Transmembrane</keyword>
<dbReference type="InterPro" id="IPR005829">
    <property type="entry name" value="Sugar_transporter_CS"/>
</dbReference>
<gene>
    <name evidence="27" type="ORF">LZ538_09125</name>
</gene>
<evidence type="ECO:0000256" key="10">
    <source>
        <dbReference type="ARBA" id="ARBA00044881"/>
    </source>
</evidence>
<feature type="transmembrane region" description="Helical" evidence="25">
    <location>
        <begin position="319"/>
        <end position="339"/>
    </location>
</feature>
<dbReference type="CDD" id="cd06174">
    <property type="entry name" value="MFS"/>
    <property type="match status" value="1"/>
</dbReference>
<evidence type="ECO:0000256" key="4">
    <source>
        <dbReference type="ARBA" id="ARBA00022692"/>
    </source>
</evidence>
<evidence type="ECO:0000256" key="13">
    <source>
        <dbReference type="ARBA" id="ARBA00044893"/>
    </source>
</evidence>
<dbReference type="InterPro" id="IPR036259">
    <property type="entry name" value="MFS_trans_sf"/>
</dbReference>
<feature type="transmembrane region" description="Helical" evidence="25">
    <location>
        <begin position="85"/>
        <end position="102"/>
    </location>
</feature>
<keyword evidence="28" id="KW-1185">Reference proteome</keyword>
<evidence type="ECO:0000256" key="20">
    <source>
        <dbReference type="ARBA" id="ARBA00044924"/>
    </source>
</evidence>
<accession>A0ABT0S3L0</accession>
<evidence type="ECO:0000256" key="22">
    <source>
        <dbReference type="ARBA" id="ARBA00045018"/>
    </source>
</evidence>
<comment type="catalytic activity">
    <reaction evidence="17">
        <text>L-arginyl-glycine(out) = L-arginyl-glycine(in)</text>
        <dbReference type="Rhea" id="RHEA:79391"/>
        <dbReference type="ChEBI" id="CHEBI:229955"/>
    </reaction>
</comment>
<dbReference type="PANTHER" id="PTHR23512">
    <property type="entry name" value="MAJOR FACILITATOR SUPERFAMILY DOMAIN-CONTAINING PROTEIN 1"/>
    <property type="match status" value="1"/>
</dbReference>
<evidence type="ECO:0000313" key="27">
    <source>
        <dbReference type="EMBL" id="MCL6730213.1"/>
    </source>
</evidence>
<comment type="function">
    <text evidence="23">Lysosomal dipeptide uniporter that selectively exports lysine, arginine or histidine-containing dipeptides with a net positive charge from the lysosome lumen into the cytosol. Could play a role in a specific type of protein O-glycosylation indirectly regulating macrophages migration and tissue invasion. Also essential for liver homeostasis.</text>
</comment>
<comment type="subcellular location">
    <subcellularLocation>
        <location evidence="1">Lysosome membrane</location>
        <topology evidence="1">Multi-pass membrane protein</topology>
    </subcellularLocation>
</comment>
<feature type="transmembrane region" description="Helical" evidence="25">
    <location>
        <begin position="226"/>
        <end position="250"/>
    </location>
</feature>
<evidence type="ECO:0000256" key="7">
    <source>
        <dbReference type="ARBA" id="ARBA00023228"/>
    </source>
</evidence>
<evidence type="ECO:0000256" key="18">
    <source>
        <dbReference type="ARBA" id="ARBA00044912"/>
    </source>
</evidence>
<comment type="catalytic activity">
    <reaction evidence="8">
        <text>L-lysyl-L-alanine(out) = L-lysyl-L-alanine(in)</text>
        <dbReference type="Rhea" id="RHEA:79399"/>
        <dbReference type="ChEBI" id="CHEBI:229954"/>
    </reaction>
</comment>
<feature type="transmembrane region" description="Helical" evidence="25">
    <location>
        <begin position="45"/>
        <end position="65"/>
    </location>
</feature>
<keyword evidence="5 25" id="KW-1133">Transmembrane helix</keyword>
<evidence type="ECO:0000256" key="6">
    <source>
        <dbReference type="ARBA" id="ARBA00023136"/>
    </source>
</evidence>
<comment type="catalytic activity">
    <reaction evidence="11">
        <text>L-alpha-aminoacyl-L-histidine(out) = L-alpha-aminoacyl-L-histidine(in)</text>
        <dbReference type="Rhea" id="RHEA:79375"/>
        <dbReference type="ChEBI" id="CHEBI:229967"/>
    </reaction>
</comment>
<evidence type="ECO:0000256" key="1">
    <source>
        <dbReference type="ARBA" id="ARBA00004155"/>
    </source>
</evidence>
<evidence type="ECO:0000256" key="5">
    <source>
        <dbReference type="ARBA" id="ARBA00022989"/>
    </source>
</evidence>
<evidence type="ECO:0000259" key="26">
    <source>
        <dbReference type="PROSITE" id="PS50850"/>
    </source>
</evidence>
<evidence type="ECO:0000256" key="2">
    <source>
        <dbReference type="ARBA" id="ARBA00008335"/>
    </source>
</evidence>
<dbReference type="Proteomes" id="UP001165342">
    <property type="component" value="Unassembled WGS sequence"/>
</dbReference>
<evidence type="ECO:0000256" key="17">
    <source>
        <dbReference type="ARBA" id="ARBA00044903"/>
    </source>
</evidence>
<protein>
    <recommendedName>
        <fullName evidence="21">Lysosomal dipeptide transporter MFSD1</fullName>
    </recommendedName>
    <alternativeName>
        <fullName evidence="22">Major facilitator superfamily domain-containing protein 1</fullName>
    </alternativeName>
</protein>
<dbReference type="InterPro" id="IPR020846">
    <property type="entry name" value="MFS_dom"/>
</dbReference>
<evidence type="ECO:0000256" key="9">
    <source>
        <dbReference type="ARBA" id="ARBA00044878"/>
    </source>
</evidence>
<comment type="catalytic activity">
    <reaction evidence="10">
        <text>L-alpha-aminoacyl-L-arginine(out) = L-alpha-aminoacyl-L-arginine(in)</text>
        <dbReference type="Rhea" id="RHEA:79367"/>
        <dbReference type="ChEBI" id="CHEBI:229968"/>
    </reaction>
</comment>
<evidence type="ECO:0000256" key="8">
    <source>
        <dbReference type="ARBA" id="ARBA00044876"/>
    </source>
</evidence>
<evidence type="ECO:0000256" key="19">
    <source>
        <dbReference type="ARBA" id="ARBA00044919"/>
    </source>
</evidence>
<feature type="transmembrane region" description="Helical" evidence="25">
    <location>
        <begin position="351"/>
        <end position="371"/>
    </location>
</feature>
<reference evidence="27" key="1">
    <citation type="submission" date="2022-05" db="EMBL/GenBank/DDBJ databases">
        <authorList>
            <person name="Jo J.-H."/>
            <person name="Im W.-T."/>
        </authorList>
    </citation>
    <scope>NUCLEOTIDE SEQUENCE</scope>
    <source>
        <strain evidence="27">SE220</strain>
    </source>
</reference>
<evidence type="ECO:0000256" key="11">
    <source>
        <dbReference type="ARBA" id="ARBA00044884"/>
    </source>
</evidence>
<comment type="similarity">
    <text evidence="2">Belongs to the major facilitator superfamily.</text>
</comment>
<evidence type="ECO:0000256" key="24">
    <source>
        <dbReference type="ARBA" id="ARBA00046376"/>
    </source>
</evidence>
<keyword evidence="6 25" id="KW-0472">Membrane</keyword>
<dbReference type="Pfam" id="PF07690">
    <property type="entry name" value="MFS_1"/>
    <property type="match status" value="1"/>
</dbReference>
<comment type="catalytic activity">
    <reaction evidence="13">
        <text>L-alpha-aminoacyl-L-lysine(out) = L-alpha-aminoacyl-L-lysine(in)</text>
        <dbReference type="Rhea" id="RHEA:79383"/>
        <dbReference type="ChEBI" id="CHEBI:229966"/>
    </reaction>
</comment>
<dbReference type="EMBL" id="JAMGBE010000003">
    <property type="protein sequence ID" value="MCL6730213.1"/>
    <property type="molecule type" value="Genomic_DNA"/>
</dbReference>
<evidence type="ECO:0000256" key="23">
    <source>
        <dbReference type="ARBA" id="ARBA00045709"/>
    </source>
</evidence>
<feature type="transmembrane region" description="Helical" evidence="25">
    <location>
        <begin position="175"/>
        <end position="194"/>
    </location>
</feature>